<sequence>MKRETENVLLLLVGLTGVLLVTSGNYTRYVKPTLMPWLVAGAAVVIALAVTAIVADIRRGGALPDGHSHRSAMPWLLAVPVIVLLFVSPPAIGAHAVDTTATVTPAAVSRHPFPPLPPGPAPEVSVPDVLMRVAQDSAGTLDGRRISVTGFVLRADGQIELGRVVIICCAADAQLARIPLTGPAAAEAARFPDDAWLRVTATVAEGPVLLIDSVTPIEAPANPYAY</sequence>
<comment type="caution">
    <text evidence="3">The sequence shown here is derived from an EMBL/GenBank/DDBJ whole genome shotgun (WGS) entry which is preliminary data.</text>
</comment>
<dbReference type="Pfam" id="PF21537">
    <property type="entry name" value="DUF1980_C"/>
    <property type="match status" value="1"/>
</dbReference>
<feature type="transmembrane region" description="Helical" evidence="1">
    <location>
        <begin position="75"/>
        <end position="97"/>
    </location>
</feature>
<dbReference type="EMBL" id="BLKT01000003">
    <property type="protein sequence ID" value="GFG62354.1"/>
    <property type="molecule type" value="Genomic_DNA"/>
</dbReference>
<organism evidence="3 4">
    <name type="scientific">Mycolicibacterium murale</name>
    <dbReference type="NCBI Taxonomy" id="182220"/>
    <lineage>
        <taxon>Bacteria</taxon>
        <taxon>Bacillati</taxon>
        <taxon>Actinomycetota</taxon>
        <taxon>Actinomycetes</taxon>
        <taxon>Mycobacteriales</taxon>
        <taxon>Mycobacteriaceae</taxon>
        <taxon>Mycolicibacterium</taxon>
    </lineage>
</organism>
<reference evidence="3 4" key="1">
    <citation type="journal article" date="2019" name="Emerg. Microbes Infect.">
        <title>Comprehensive subspecies identification of 175 nontuberculous mycobacteria species based on 7547 genomic profiles.</title>
        <authorList>
            <person name="Matsumoto Y."/>
            <person name="Kinjo T."/>
            <person name="Motooka D."/>
            <person name="Nabeya D."/>
            <person name="Jung N."/>
            <person name="Uechi K."/>
            <person name="Horii T."/>
            <person name="Iida T."/>
            <person name="Fujita J."/>
            <person name="Nakamura S."/>
        </authorList>
    </citation>
    <scope>NUCLEOTIDE SEQUENCE [LARGE SCALE GENOMIC DNA]</scope>
    <source>
        <strain evidence="3 4">JCM 13392</strain>
    </source>
</reference>
<keyword evidence="1" id="KW-0812">Transmembrane</keyword>
<feature type="transmembrane region" description="Helical" evidence="1">
    <location>
        <begin position="34"/>
        <end position="55"/>
    </location>
</feature>
<dbReference type="Proteomes" id="UP000465241">
    <property type="component" value="Unassembled WGS sequence"/>
</dbReference>
<gene>
    <name evidence="3" type="ORF">MMUR_64900</name>
</gene>
<evidence type="ECO:0000313" key="4">
    <source>
        <dbReference type="Proteomes" id="UP000465241"/>
    </source>
</evidence>
<name>A0A7I9WXA0_9MYCO</name>
<dbReference type="NCBIfam" id="TIGR03943">
    <property type="entry name" value="TIGR03943 family putative permease subunit"/>
    <property type="match status" value="1"/>
</dbReference>
<evidence type="ECO:0000313" key="3">
    <source>
        <dbReference type="EMBL" id="GFG62354.1"/>
    </source>
</evidence>
<keyword evidence="1" id="KW-1133">Transmembrane helix</keyword>
<dbReference type="RefSeq" id="WP_068914720.1">
    <property type="nucleotide sequence ID" value="NZ_BAAAMC010000033.1"/>
</dbReference>
<feature type="domain" description="DUF1980" evidence="2">
    <location>
        <begin position="133"/>
        <end position="226"/>
    </location>
</feature>
<evidence type="ECO:0000259" key="2">
    <source>
        <dbReference type="Pfam" id="PF21537"/>
    </source>
</evidence>
<accession>A0A7I9WXA0</accession>
<dbReference type="InterPro" id="IPR015402">
    <property type="entry name" value="DUF1980"/>
</dbReference>
<protein>
    <submittedName>
        <fullName evidence="3">TIGR03943 family protein</fullName>
    </submittedName>
</protein>
<evidence type="ECO:0000256" key="1">
    <source>
        <dbReference type="SAM" id="Phobius"/>
    </source>
</evidence>
<keyword evidence="4" id="KW-1185">Reference proteome</keyword>
<keyword evidence="1" id="KW-0472">Membrane</keyword>
<dbReference type="AlphaFoldDB" id="A0A7I9WXA0"/>
<proteinExistence type="predicted"/>
<dbReference type="InterPro" id="IPR048447">
    <property type="entry name" value="DUF1980_C"/>
</dbReference>